<gene>
    <name evidence="1" type="ORF">WKI58_00505</name>
</gene>
<reference evidence="1" key="1">
    <citation type="submission" date="2024-03" db="EMBL/GenBank/DDBJ databases">
        <title>Novel Streptomyces species of biotechnological and ecological value are a feature of Machair soil.</title>
        <authorList>
            <person name="Prole J.R."/>
            <person name="Goodfellow M."/>
            <person name="Allenby N."/>
            <person name="Ward A.C."/>
        </authorList>
    </citation>
    <scope>NUCLEOTIDE SEQUENCE</scope>
    <source>
        <strain evidence="1">MS1.AVA.4</strain>
    </source>
</reference>
<name>A0ACC6Q9H9_9ACTN</name>
<sequence>MWDGIELWLRKVGGTLLAGLLVTGYGLVKVRWWLPLRVAFFLAGVGLVVGCVVETWKLVRSPESAAAQLDCLEAQREAGD</sequence>
<dbReference type="Proteomes" id="UP001375539">
    <property type="component" value="Unassembled WGS sequence"/>
</dbReference>
<protein>
    <submittedName>
        <fullName evidence="1">Uncharacterized protein</fullName>
    </submittedName>
</protein>
<accession>A0ACC6Q9H9</accession>
<comment type="caution">
    <text evidence="1">The sequence shown here is derived from an EMBL/GenBank/DDBJ whole genome shotgun (WGS) entry which is preliminary data.</text>
</comment>
<organism evidence="1 2">
    <name type="scientific">Streptomyces pratisoli</name>
    <dbReference type="NCBI Taxonomy" id="3139917"/>
    <lineage>
        <taxon>Bacteria</taxon>
        <taxon>Bacillati</taxon>
        <taxon>Actinomycetota</taxon>
        <taxon>Actinomycetes</taxon>
        <taxon>Kitasatosporales</taxon>
        <taxon>Streptomycetaceae</taxon>
        <taxon>Streptomyces</taxon>
    </lineage>
</organism>
<dbReference type="EMBL" id="JBBKAI010000002">
    <property type="protein sequence ID" value="MEJ8655024.1"/>
    <property type="molecule type" value="Genomic_DNA"/>
</dbReference>
<evidence type="ECO:0000313" key="2">
    <source>
        <dbReference type="Proteomes" id="UP001375539"/>
    </source>
</evidence>
<evidence type="ECO:0000313" key="1">
    <source>
        <dbReference type="EMBL" id="MEJ8655024.1"/>
    </source>
</evidence>
<keyword evidence="2" id="KW-1185">Reference proteome</keyword>
<proteinExistence type="predicted"/>